<feature type="chain" id="PRO_5026298293" evidence="1">
    <location>
        <begin position="21"/>
        <end position="118"/>
    </location>
</feature>
<dbReference type="RefSeq" id="WP_157613968.1">
    <property type="nucleotide sequence ID" value="NZ_CP046622.1"/>
</dbReference>
<keyword evidence="1" id="KW-0732">Signal</keyword>
<name>A0A6I6HFR2_VARPD</name>
<proteinExistence type="predicted"/>
<organism evidence="2 3">
    <name type="scientific">Variovorax paradoxus</name>
    <dbReference type="NCBI Taxonomy" id="34073"/>
    <lineage>
        <taxon>Bacteria</taxon>
        <taxon>Pseudomonadati</taxon>
        <taxon>Pseudomonadota</taxon>
        <taxon>Betaproteobacteria</taxon>
        <taxon>Burkholderiales</taxon>
        <taxon>Comamonadaceae</taxon>
        <taxon>Variovorax</taxon>
    </lineage>
</organism>
<sequence length="118" mass="12688">MRRILLRLLLLAVFFNTAVGMPLHEAEHLQQAGPELAQEWRSLNAGLSDDTDGHGAEAQALCSWCVAFAQQASALAAPPIYMAGRAEPAALQATRPATAFVPDPERWPFASRDPPALA</sequence>
<dbReference type="Proteomes" id="UP000425817">
    <property type="component" value="Chromosome"/>
</dbReference>
<accession>A0A6I6HFR2</accession>
<protein>
    <submittedName>
        <fullName evidence="2">DUF2946 domain-containing protein</fullName>
    </submittedName>
</protein>
<dbReference type="AlphaFoldDB" id="A0A6I6HFR2"/>
<evidence type="ECO:0000313" key="2">
    <source>
        <dbReference type="EMBL" id="QGW82634.1"/>
    </source>
</evidence>
<dbReference type="Pfam" id="PF11162">
    <property type="entry name" value="DUF2946"/>
    <property type="match status" value="1"/>
</dbReference>
<reference evidence="2 3" key="1">
    <citation type="submission" date="2019-12" db="EMBL/GenBank/DDBJ databases">
        <title>Hybrid Genome Assemblies of two High G+C Isolates from Undergraduate Microbiology Courses.</title>
        <authorList>
            <person name="Ne Ville C.J."/>
            <person name="Enright D."/>
            <person name="Hernandez I."/>
            <person name="Dodsworth J."/>
            <person name="Orwin P.M."/>
        </authorList>
    </citation>
    <scope>NUCLEOTIDE SEQUENCE [LARGE SCALE GENOMIC DNA]</scope>
    <source>
        <strain evidence="2 3">CSUSB</strain>
    </source>
</reference>
<dbReference type="InterPro" id="IPR021333">
    <property type="entry name" value="DUF2946"/>
</dbReference>
<evidence type="ECO:0000256" key="1">
    <source>
        <dbReference type="SAM" id="SignalP"/>
    </source>
</evidence>
<evidence type="ECO:0000313" key="3">
    <source>
        <dbReference type="Proteomes" id="UP000425817"/>
    </source>
</evidence>
<gene>
    <name evidence="2" type="ORF">GOQ09_14095</name>
</gene>
<feature type="signal peptide" evidence="1">
    <location>
        <begin position="1"/>
        <end position="20"/>
    </location>
</feature>
<dbReference type="EMBL" id="CP046622">
    <property type="protein sequence ID" value="QGW82634.1"/>
    <property type="molecule type" value="Genomic_DNA"/>
</dbReference>
<dbReference type="OrthoDB" id="8853762at2"/>